<evidence type="ECO:0000256" key="4">
    <source>
        <dbReference type="ARBA" id="ARBA00022490"/>
    </source>
</evidence>
<dbReference type="PANTHER" id="PTHR43246">
    <property type="entry name" value="PEPTIDYL-PROLYL CIS-TRANS ISOMERASE CYP38, CHLOROPLASTIC"/>
    <property type="match status" value="1"/>
</dbReference>
<evidence type="ECO:0000256" key="1">
    <source>
        <dbReference type="ARBA" id="ARBA00002388"/>
    </source>
</evidence>
<evidence type="ECO:0000256" key="2">
    <source>
        <dbReference type="ARBA" id="ARBA00004496"/>
    </source>
</evidence>
<evidence type="ECO:0000256" key="7">
    <source>
        <dbReference type="RuleBase" id="RU363019"/>
    </source>
</evidence>
<dbReference type="PROSITE" id="PS50072">
    <property type="entry name" value="CSA_PPIASE_2"/>
    <property type="match status" value="1"/>
</dbReference>
<dbReference type="RefSeq" id="WP_116685256.1">
    <property type="nucleotide sequence ID" value="NZ_CAWNYD010000001.1"/>
</dbReference>
<sequence>MTAVVLTTNMGDIQIDLETEKAPKTCESFLAYVEEGFYSNTLFHRVIPGFMVQGGGFEPGMQQKVTKAAIRNEADNGLSNLTGTLAMARTNDPHSASCQFFVNVSDNKFLDFTDAHAQGWGYCVFAKVTSGMDIVEKIVGVKTTSRMGHQDVPVEDVFIESAKVVA</sequence>
<comment type="caution">
    <text evidence="9">The sequence shown here is derived from an EMBL/GenBank/DDBJ whole genome shotgun (WGS) entry which is preliminary data.</text>
</comment>
<protein>
    <recommendedName>
        <fullName evidence="7">Peptidyl-prolyl cis-trans isomerase</fullName>
        <shortName evidence="7">PPIase</shortName>
        <ecNumber evidence="7">5.2.1.8</ecNumber>
    </recommendedName>
</protein>
<dbReference type="InterPro" id="IPR020892">
    <property type="entry name" value="Cyclophilin-type_PPIase_CS"/>
</dbReference>
<dbReference type="InterPro" id="IPR024936">
    <property type="entry name" value="Cyclophilin-type_PPIase"/>
</dbReference>
<dbReference type="Pfam" id="PF00160">
    <property type="entry name" value="Pro_isomerase"/>
    <property type="match status" value="1"/>
</dbReference>
<evidence type="ECO:0000256" key="6">
    <source>
        <dbReference type="ARBA" id="ARBA00023235"/>
    </source>
</evidence>
<dbReference type="PIRSF" id="PIRSF001467">
    <property type="entry name" value="Peptidylpro_ismrse"/>
    <property type="match status" value="1"/>
</dbReference>
<evidence type="ECO:0000256" key="3">
    <source>
        <dbReference type="ARBA" id="ARBA00007365"/>
    </source>
</evidence>
<gene>
    <name evidence="9" type="ORF">DC094_01165</name>
</gene>
<dbReference type="GO" id="GO:0005737">
    <property type="term" value="C:cytoplasm"/>
    <property type="evidence" value="ECO:0007669"/>
    <property type="project" value="UniProtKB-SubCell"/>
</dbReference>
<dbReference type="GO" id="GO:0003755">
    <property type="term" value="F:peptidyl-prolyl cis-trans isomerase activity"/>
    <property type="evidence" value="ECO:0007669"/>
    <property type="project" value="UniProtKB-UniRule"/>
</dbReference>
<dbReference type="EMBL" id="QDDL01000001">
    <property type="protein sequence ID" value="PVZ71667.1"/>
    <property type="molecule type" value="Genomic_DNA"/>
</dbReference>
<evidence type="ECO:0000256" key="5">
    <source>
        <dbReference type="ARBA" id="ARBA00023110"/>
    </source>
</evidence>
<evidence type="ECO:0000313" key="9">
    <source>
        <dbReference type="EMBL" id="PVZ71667.1"/>
    </source>
</evidence>
<keyword evidence="4" id="KW-0963">Cytoplasm</keyword>
<dbReference type="SUPFAM" id="SSF50891">
    <property type="entry name" value="Cyclophilin-like"/>
    <property type="match status" value="1"/>
</dbReference>
<dbReference type="PRINTS" id="PR00153">
    <property type="entry name" value="CSAPPISMRASE"/>
</dbReference>
<dbReference type="FunFam" id="2.40.100.10:FF:000004">
    <property type="entry name" value="Peptidyl-prolyl cis-trans isomerase"/>
    <property type="match status" value="1"/>
</dbReference>
<keyword evidence="5 7" id="KW-0697">Rotamase</keyword>
<organism evidence="9 10">
    <name type="scientific">Pelagibaculum spongiae</name>
    <dbReference type="NCBI Taxonomy" id="2080658"/>
    <lineage>
        <taxon>Bacteria</taxon>
        <taxon>Pseudomonadati</taxon>
        <taxon>Pseudomonadota</taxon>
        <taxon>Gammaproteobacteria</taxon>
        <taxon>Oceanospirillales</taxon>
        <taxon>Pelagibaculum</taxon>
    </lineage>
</organism>
<dbReference type="InterPro" id="IPR029000">
    <property type="entry name" value="Cyclophilin-like_dom_sf"/>
</dbReference>
<dbReference type="Gene3D" id="2.40.100.10">
    <property type="entry name" value="Cyclophilin-like"/>
    <property type="match status" value="1"/>
</dbReference>
<comment type="subcellular location">
    <subcellularLocation>
        <location evidence="2">Cytoplasm</location>
    </subcellularLocation>
</comment>
<dbReference type="EC" id="5.2.1.8" evidence="7"/>
<evidence type="ECO:0000259" key="8">
    <source>
        <dbReference type="PROSITE" id="PS50072"/>
    </source>
</evidence>
<proteinExistence type="inferred from homology"/>
<dbReference type="InterPro" id="IPR002130">
    <property type="entry name" value="Cyclophilin-type_PPIase_dom"/>
</dbReference>
<reference evidence="9 10" key="1">
    <citation type="submission" date="2018-04" db="EMBL/GenBank/DDBJ databases">
        <title>Thalassorhabdus spongiae gen. nov., sp. nov., isolated from a marine sponge in South-West Iceland.</title>
        <authorList>
            <person name="Knobloch S."/>
            <person name="Daussin A."/>
            <person name="Johannsson R."/>
            <person name="Marteinsson V.T."/>
        </authorList>
    </citation>
    <scope>NUCLEOTIDE SEQUENCE [LARGE SCALE GENOMIC DNA]</scope>
    <source>
        <strain evidence="9 10">Hp12</strain>
    </source>
</reference>
<feature type="domain" description="PPIase cyclophilin-type" evidence="8">
    <location>
        <begin position="1"/>
        <end position="164"/>
    </location>
</feature>
<dbReference type="AlphaFoldDB" id="A0A2V1H3B6"/>
<dbReference type="InterPro" id="IPR044665">
    <property type="entry name" value="E_coli_cyclophilin_A-like"/>
</dbReference>
<comment type="similarity">
    <text evidence="3 7">Belongs to the cyclophilin-type PPIase family.</text>
</comment>
<dbReference type="GO" id="GO:0006457">
    <property type="term" value="P:protein folding"/>
    <property type="evidence" value="ECO:0007669"/>
    <property type="project" value="InterPro"/>
</dbReference>
<comment type="catalytic activity">
    <reaction evidence="7">
        <text>[protein]-peptidylproline (omega=180) = [protein]-peptidylproline (omega=0)</text>
        <dbReference type="Rhea" id="RHEA:16237"/>
        <dbReference type="Rhea" id="RHEA-COMP:10747"/>
        <dbReference type="Rhea" id="RHEA-COMP:10748"/>
        <dbReference type="ChEBI" id="CHEBI:83833"/>
        <dbReference type="ChEBI" id="CHEBI:83834"/>
        <dbReference type="EC" id="5.2.1.8"/>
    </reaction>
</comment>
<evidence type="ECO:0000313" key="10">
    <source>
        <dbReference type="Proteomes" id="UP000244906"/>
    </source>
</evidence>
<dbReference type="PROSITE" id="PS00170">
    <property type="entry name" value="CSA_PPIASE_1"/>
    <property type="match status" value="1"/>
</dbReference>
<dbReference type="Proteomes" id="UP000244906">
    <property type="component" value="Unassembled WGS sequence"/>
</dbReference>
<comment type="function">
    <text evidence="1 7">PPIases accelerate the folding of proteins. It catalyzes the cis-trans isomerization of proline imidic peptide bonds in oligopeptides.</text>
</comment>
<keyword evidence="10" id="KW-1185">Reference proteome</keyword>
<dbReference type="OrthoDB" id="9807797at2"/>
<keyword evidence="6 7" id="KW-0413">Isomerase</keyword>
<accession>A0A2V1H3B6</accession>
<dbReference type="CDD" id="cd01920">
    <property type="entry name" value="cyclophilin_EcCYP_like"/>
    <property type="match status" value="1"/>
</dbReference>
<name>A0A2V1H3B6_9GAMM</name>